<organism evidence="1">
    <name type="scientific">Rhizophora mucronata</name>
    <name type="common">Asiatic mangrove</name>
    <dbReference type="NCBI Taxonomy" id="61149"/>
    <lineage>
        <taxon>Eukaryota</taxon>
        <taxon>Viridiplantae</taxon>
        <taxon>Streptophyta</taxon>
        <taxon>Embryophyta</taxon>
        <taxon>Tracheophyta</taxon>
        <taxon>Spermatophyta</taxon>
        <taxon>Magnoliopsida</taxon>
        <taxon>eudicotyledons</taxon>
        <taxon>Gunneridae</taxon>
        <taxon>Pentapetalae</taxon>
        <taxon>rosids</taxon>
        <taxon>fabids</taxon>
        <taxon>Malpighiales</taxon>
        <taxon>Rhizophoraceae</taxon>
        <taxon>Rhizophora</taxon>
    </lineage>
</organism>
<name>A0A2P2IIY4_RHIMU</name>
<proteinExistence type="predicted"/>
<dbReference type="AlphaFoldDB" id="A0A2P2IIY4"/>
<protein>
    <submittedName>
        <fullName evidence="1">Uncharacterized protein</fullName>
    </submittedName>
</protein>
<evidence type="ECO:0000313" key="1">
    <source>
        <dbReference type="EMBL" id="MBW81185.1"/>
    </source>
</evidence>
<reference evidence="1" key="1">
    <citation type="submission" date="2018-02" db="EMBL/GenBank/DDBJ databases">
        <title>Rhizophora mucronata_Transcriptome.</title>
        <authorList>
            <person name="Meera S.P."/>
            <person name="Sreeshan A."/>
            <person name="Augustine A."/>
        </authorList>
    </citation>
    <scope>NUCLEOTIDE SEQUENCE</scope>
    <source>
        <tissue evidence="1">Leaf</tissue>
    </source>
</reference>
<dbReference type="EMBL" id="GGEC01000702">
    <property type="protein sequence ID" value="MBW81185.1"/>
    <property type="molecule type" value="Transcribed_RNA"/>
</dbReference>
<accession>A0A2P2IIY4</accession>
<sequence length="36" mass="3843">MALPFAYLVTISIHPVPKMSADFLLEANLPSVIGSV</sequence>